<dbReference type="CDD" id="cd01948">
    <property type="entry name" value="EAL"/>
    <property type="match status" value="1"/>
</dbReference>
<feature type="domain" description="GGDEF" evidence="7">
    <location>
        <begin position="643"/>
        <end position="776"/>
    </location>
</feature>
<dbReference type="SMART" id="SM00091">
    <property type="entry name" value="PAS"/>
    <property type="match status" value="2"/>
</dbReference>
<comment type="caution">
    <text evidence="8">The sequence shown here is derived from an EMBL/GenBank/DDBJ whole genome shotgun (WGS) entry which is preliminary data.</text>
</comment>
<dbReference type="InterPro" id="IPR001610">
    <property type="entry name" value="PAC"/>
</dbReference>
<feature type="domain" description="PAC" evidence="5">
    <location>
        <begin position="559"/>
        <end position="611"/>
    </location>
</feature>
<feature type="domain" description="PAS" evidence="4">
    <location>
        <begin position="485"/>
        <end position="555"/>
    </location>
</feature>
<dbReference type="PROSITE" id="PS50887">
    <property type="entry name" value="GGDEF"/>
    <property type="match status" value="1"/>
</dbReference>
<dbReference type="InterPro" id="IPR035965">
    <property type="entry name" value="PAS-like_dom_sf"/>
</dbReference>
<dbReference type="FunFam" id="3.20.20.450:FF:000001">
    <property type="entry name" value="Cyclic di-GMP phosphodiesterase yahA"/>
    <property type="match status" value="1"/>
</dbReference>
<dbReference type="InterPro" id="IPR043128">
    <property type="entry name" value="Rev_trsase/Diguanyl_cyclase"/>
</dbReference>
<dbReference type="AlphaFoldDB" id="A0A1F6TVS3"/>
<feature type="coiled-coil region" evidence="2">
    <location>
        <begin position="328"/>
        <end position="369"/>
    </location>
</feature>
<dbReference type="InterPro" id="IPR000014">
    <property type="entry name" value="PAS"/>
</dbReference>
<dbReference type="STRING" id="1817760.A2151_03890"/>
<gene>
    <name evidence="8" type="ORF">A2151_03890</name>
</gene>
<dbReference type="PROSITE" id="PS50112">
    <property type="entry name" value="PAS"/>
    <property type="match status" value="2"/>
</dbReference>
<dbReference type="InterPro" id="IPR029787">
    <property type="entry name" value="Nucleotide_cyclase"/>
</dbReference>
<dbReference type="InterPro" id="IPR000700">
    <property type="entry name" value="PAS-assoc_C"/>
</dbReference>
<evidence type="ECO:0000313" key="9">
    <source>
        <dbReference type="Proteomes" id="UP000178885"/>
    </source>
</evidence>
<dbReference type="Pfam" id="PF08448">
    <property type="entry name" value="PAS_4"/>
    <property type="match status" value="2"/>
</dbReference>
<dbReference type="GO" id="GO:0071111">
    <property type="term" value="F:cyclic-guanylate-specific phosphodiesterase activity"/>
    <property type="evidence" value="ECO:0007669"/>
    <property type="project" value="UniProtKB-EC"/>
</dbReference>
<protein>
    <recommendedName>
        <fullName evidence="10">Diguanylate cyclase</fullName>
    </recommendedName>
</protein>
<feature type="domain" description="EAL" evidence="6">
    <location>
        <begin position="785"/>
        <end position="1039"/>
    </location>
</feature>
<dbReference type="NCBIfam" id="TIGR00254">
    <property type="entry name" value="GGDEF"/>
    <property type="match status" value="1"/>
</dbReference>
<dbReference type="NCBIfam" id="TIGR00229">
    <property type="entry name" value="sensory_box"/>
    <property type="match status" value="2"/>
</dbReference>
<keyword evidence="2" id="KW-0175">Coiled coil</keyword>
<dbReference type="CDD" id="cd01949">
    <property type="entry name" value="GGDEF"/>
    <property type="match status" value="1"/>
</dbReference>
<dbReference type="SUPFAM" id="SSF55073">
    <property type="entry name" value="Nucleotide cyclase"/>
    <property type="match status" value="1"/>
</dbReference>
<organism evidence="8 9">
    <name type="scientific">Candidatus Muproteobacteria bacterium RBG_16_65_34</name>
    <dbReference type="NCBI Taxonomy" id="1817760"/>
    <lineage>
        <taxon>Bacteria</taxon>
        <taxon>Pseudomonadati</taxon>
        <taxon>Pseudomonadota</taxon>
        <taxon>Candidatus Muproteobacteria</taxon>
    </lineage>
</organism>
<keyword evidence="3" id="KW-1133">Transmembrane helix</keyword>
<dbReference type="InterPro" id="IPR035919">
    <property type="entry name" value="EAL_sf"/>
</dbReference>
<dbReference type="InterPro" id="IPR000160">
    <property type="entry name" value="GGDEF_dom"/>
</dbReference>
<evidence type="ECO:0008006" key="10">
    <source>
        <dbReference type="Google" id="ProtNLM"/>
    </source>
</evidence>
<evidence type="ECO:0000259" key="4">
    <source>
        <dbReference type="PROSITE" id="PS50112"/>
    </source>
</evidence>
<feature type="transmembrane region" description="Helical" evidence="3">
    <location>
        <begin position="296"/>
        <end position="317"/>
    </location>
</feature>
<keyword evidence="3" id="KW-0812">Transmembrane</keyword>
<dbReference type="Pfam" id="PF00990">
    <property type="entry name" value="GGDEF"/>
    <property type="match status" value="1"/>
</dbReference>
<dbReference type="PROSITE" id="PS50113">
    <property type="entry name" value="PAC"/>
    <property type="match status" value="2"/>
</dbReference>
<dbReference type="Pfam" id="PF00563">
    <property type="entry name" value="EAL"/>
    <property type="match status" value="1"/>
</dbReference>
<dbReference type="PANTHER" id="PTHR44757:SF2">
    <property type="entry name" value="BIOFILM ARCHITECTURE MAINTENANCE PROTEIN MBAA"/>
    <property type="match status" value="1"/>
</dbReference>
<evidence type="ECO:0000256" key="1">
    <source>
        <dbReference type="ARBA" id="ARBA00051114"/>
    </source>
</evidence>
<comment type="catalytic activity">
    <reaction evidence="1">
        <text>3',3'-c-di-GMP + H2O = 5'-phosphoguanylyl(3'-&gt;5')guanosine + H(+)</text>
        <dbReference type="Rhea" id="RHEA:24902"/>
        <dbReference type="ChEBI" id="CHEBI:15377"/>
        <dbReference type="ChEBI" id="CHEBI:15378"/>
        <dbReference type="ChEBI" id="CHEBI:58754"/>
        <dbReference type="ChEBI" id="CHEBI:58805"/>
        <dbReference type="EC" id="3.1.4.52"/>
    </reaction>
    <physiologicalReaction direction="left-to-right" evidence="1">
        <dbReference type="Rhea" id="RHEA:24903"/>
    </physiologicalReaction>
</comment>
<feature type="domain" description="PAS" evidence="4">
    <location>
        <begin position="359"/>
        <end position="412"/>
    </location>
</feature>
<reference evidence="8 9" key="1">
    <citation type="journal article" date="2016" name="Nat. Commun.">
        <title>Thousands of microbial genomes shed light on interconnected biogeochemical processes in an aquifer system.</title>
        <authorList>
            <person name="Anantharaman K."/>
            <person name="Brown C.T."/>
            <person name="Hug L.A."/>
            <person name="Sharon I."/>
            <person name="Castelle C.J."/>
            <person name="Probst A.J."/>
            <person name="Thomas B.C."/>
            <person name="Singh A."/>
            <person name="Wilkins M.J."/>
            <person name="Karaoz U."/>
            <person name="Brodie E.L."/>
            <person name="Williams K.H."/>
            <person name="Hubbard S.S."/>
            <person name="Banfield J.F."/>
        </authorList>
    </citation>
    <scope>NUCLEOTIDE SEQUENCE [LARGE SCALE GENOMIC DNA]</scope>
</reference>
<name>A0A1F6TVS3_9PROT</name>
<proteinExistence type="predicted"/>
<dbReference type="Gene3D" id="3.30.450.20">
    <property type="entry name" value="PAS domain"/>
    <property type="match status" value="2"/>
</dbReference>
<dbReference type="Gene3D" id="3.30.70.270">
    <property type="match status" value="1"/>
</dbReference>
<accession>A0A1F6TVS3</accession>
<evidence type="ECO:0000256" key="2">
    <source>
        <dbReference type="SAM" id="Coils"/>
    </source>
</evidence>
<keyword evidence="3" id="KW-0472">Membrane</keyword>
<feature type="transmembrane region" description="Helical" evidence="3">
    <location>
        <begin position="14"/>
        <end position="38"/>
    </location>
</feature>
<dbReference type="FunFam" id="3.30.70.270:FF:000001">
    <property type="entry name" value="Diguanylate cyclase domain protein"/>
    <property type="match status" value="1"/>
</dbReference>
<dbReference type="SMART" id="SM00052">
    <property type="entry name" value="EAL"/>
    <property type="match status" value="1"/>
</dbReference>
<dbReference type="EMBL" id="MFSU01000002">
    <property type="protein sequence ID" value="OGI49248.1"/>
    <property type="molecule type" value="Genomic_DNA"/>
</dbReference>
<dbReference type="InterPro" id="IPR001633">
    <property type="entry name" value="EAL_dom"/>
</dbReference>
<dbReference type="Gene3D" id="3.20.20.450">
    <property type="entry name" value="EAL domain"/>
    <property type="match status" value="1"/>
</dbReference>
<dbReference type="SMART" id="SM00086">
    <property type="entry name" value="PAC"/>
    <property type="match status" value="2"/>
</dbReference>
<dbReference type="SUPFAM" id="SSF141868">
    <property type="entry name" value="EAL domain-like"/>
    <property type="match status" value="1"/>
</dbReference>
<evidence type="ECO:0000259" key="7">
    <source>
        <dbReference type="PROSITE" id="PS50887"/>
    </source>
</evidence>
<dbReference type="SMART" id="SM00267">
    <property type="entry name" value="GGDEF"/>
    <property type="match status" value="1"/>
</dbReference>
<dbReference type="Proteomes" id="UP000178885">
    <property type="component" value="Unassembled WGS sequence"/>
</dbReference>
<evidence type="ECO:0000256" key="3">
    <source>
        <dbReference type="SAM" id="Phobius"/>
    </source>
</evidence>
<dbReference type="PANTHER" id="PTHR44757">
    <property type="entry name" value="DIGUANYLATE CYCLASE DGCP"/>
    <property type="match status" value="1"/>
</dbReference>
<dbReference type="InterPro" id="IPR052155">
    <property type="entry name" value="Biofilm_reg_signaling"/>
</dbReference>
<dbReference type="SUPFAM" id="SSF55785">
    <property type="entry name" value="PYP-like sensor domain (PAS domain)"/>
    <property type="match status" value="2"/>
</dbReference>
<dbReference type="GO" id="GO:0071732">
    <property type="term" value="P:cellular response to nitric oxide"/>
    <property type="evidence" value="ECO:0007669"/>
    <property type="project" value="UniProtKB-ARBA"/>
</dbReference>
<dbReference type="InterPro" id="IPR013656">
    <property type="entry name" value="PAS_4"/>
</dbReference>
<dbReference type="PROSITE" id="PS50883">
    <property type="entry name" value="EAL"/>
    <property type="match status" value="1"/>
</dbReference>
<evidence type="ECO:0000259" key="5">
    <source>
        <dbReference type="PROSITE" id="PS50113"/>
    </source>
</evidence>
<sequence>MPQTNSIAGIRRRIIGYGALVVCATGVIVSAAAIAPMLEHYTRERQEFILHEARGKAAALEQYLSHAKGVARQITSRVLARRLFLDHMRGAIAPAEYRRQMADIFSGAIASSTEGLAGIARLDARGRVTARFGVEIPAALRPVASAGSEIRVRGPVALATNRDAGPYLVLEAPLLDEQSRRIGADLIAFDVKSLWRHIGHNYSQEEANQVVLGLLRDGRTETFFVSPAADGEEEVSPLHVAALKQGLEGRFGVLASGGPWDDAVVIAYTPVAGVPWALVVKTDHSRLYAVLRRNGYVLGGLLLVVILAGSAVLALILRPLTGRIAPRAGELEDQMRRTTRDLEQELNERHKAEQALKESEQRHAEILDQAPDPILTLDTLGRITSANAAALRVSGYERSELVGRHFAALNLLTGVSLAVAMREFARIIVGIEIEPVVLWINRKDGRLVALEANPRLVRRWEATEVLVVMRDVTERRSMEQALRESEERLRNLLEVTSDWVWEVDERGAYTYVSPKVRELLGYEPAEVLGKTPFDLMTPEETARAADGVRERVARRESFAFQEYTTRHKDGRSVVLETSGTPVFDAEGRFRGYHGISRDITERKAAQARIQYLAHYDALTELPNRGLFRDRLAQALLHAQRSERLVALLFVDLDRFKIINDTYGHAFGDSLLRETAARIGACVRRSDTVARLGGDEFSVVLTGLHDADNAAKVVQNLVERLAEPYLLDGKEIFAPASIGVTLYPVDEENPERMLHNADTAMYRAKELGGNNYQFYTAEMNVRTRESLALETDLRRALERGEFGLHYQPQVDLATGRIVGHEALLRWRHPGRGAVSPAEFIPILEDNGLIVPVGAWVLQAACAQNRAWVDAGHPPLRLSVNLSARQFRQKGLAQTVERVLRDTGHDPALLDLEITESVLMHDVDEAIAELRRLKDLGVQISIDDFGTGYSSLGYLNRFPIDRLKIDRSFVHEVDRSQENAAIVRTIIALARNLGLKTLAEGVETQAELDFLRDLVCDEIQGFYFSRPLPVEEYAALLGGQSATVAPPIGLAAG</sequence>
<feature type="domain" description="PAC" evidence="5">
    <location>
        <begin position="434"/>
        <end position="484"/>
    </location>
</feature>
<evidence type="ECO:0000259" key="6">
    <source>
        <dbReference type="PROSITE" id="PS50883"/>
    </source>
</evidence>
<evidence type="ECO:0000313" key="8">
    <source>
        <dbReference type="EMBL" id="OGI49248.1"/>
    </source>
</evidence>
<dbReference type="CDD" id="cd00130">
    <property type="entry name" value="PAS"/>
    <property type="match status" value="2"/>
</dbReference>